<proteinExistence type="predicted"/>
<dbReference type="Proteomes" id="UP000305198">
    <property type="component" value="Unassembled WGS sequence"/>
</dbReference>
<keyword evidence="2" id="KW-0812">Transmembrane</keyword>
<dbReference type="PANTHER" id="PTHR30093">
    <property type="entry name" value="GENERAL SECRETION PATHWAY PROTEIN G"/>
    <property type="match status" value="1"/>
</dbReference>
<sequence length="127" mass="13606">MTDFTGQRSSRGFTLIEIMIVVIIVGILASIAYPSYLDHVRRGHQTEAQGQIMELASALEAHRAKNFTYSGASVSALAPALNSNEHYNTALALSNSNQAYTITATPSSSLMSGMPTLTLNNLGVTSW</sequence>
<organism evidence="3 4">
    <name type="scientific">Halopseudomonas bauzanensis</name>
    <dbReference type="NCBI Taxonomy" id="653930"/>
    <lineage>
        <taxon>Bacteria</taxon>
        <taxon>Pseudomonadati</taxon>
        <taxon>Pseudomonadota</taxon>
        <taxon>Gammaproteobacteria</taxon>
        <taxon>Pseudomonadales</taxon>
        <taxon>Pseudomonadaceae</taxon>
        <taxon>Halopseudomonas</taxon>
    </lineage>
</organism>
<dbReference type="NCBIfam" id="TIGR02532">
    <property type="entry name" value="IV_pilin_GFxxxE"/>
    <property type="match status" value="1"/>
</dbReference>
<comment type="caution">
    <text evidence="3">The sequence shown here is derived from an EMBL/GenBank/DDBJ whole genome shotgun (WGS) entry which is preliminary data.</text>
</comment>
<dbReference type="SUPFAM" id="SSF54523">
    <property type="entry name" value="Pili subunits"/>
    <property type="match status" value="1"/>
</dbReference>
<dbReference type="GO" id="GO:0043683">
    <property type="term" value="P:type IV pilus assembly"/>
    <property type="evidence" value="ECO:0007669"/>
    <property type="project" value="InterPro"/>
</dbReference>
<evidence type="ECO:0000313" key="4">
    <source>
        <dbReference type="Proteomes" id="UP000305198"/>
    </source>
</evidence>
<evidence type="ECO:0000256" key="2">
    <source>
        <dbReference type="SAM" id="Phobius"/>
    </source>
</evidence>
<dbReference type="InterPro" id="IPR045584">
    <property type="entry name" value="Pilin-like"/>
</dbReference>
<gene>
    <name evidence="3" type="ORF">FA869_05070</name>
</gene>
<dbReference type="EMBL" id="SWAV01000001">
    <property type="protein sequence ID" value="TKA93532.1"/>
    <property type="molecule type" value="Genomic_DNA"/>
</dbReference>
<dbReference type="Pfam" id="PF16732">
    <property type="entry name" value="ComP_DUS"/>
    <property type="match status" value="1"/>
</dbReference>
<dbReference type="Gene3D" id="3.30.700.10">
    <property type="entry name" value="Glycoprotein, Type 4 Pilin"/>
    <property type="match status" value="1"/>
</dbReference>
<reference evidence="3 4" key="1">
    <citation type="submission" date="2019-04" db="EMBL/GenBank/DDBJ databases">
        <title>Crypto-aerobic microbial life in anoxic (sulfidic) marine sediments.</title>
        <authorList>
            <person name="Bhattacharya S."/>
            <person name="Roy C."/>
            <person name="Mondal N."/>
            <person name="Sarkar J."/>
            <person name="Mandal S."/>
            <person name="Rameez M.J."/>
            <person name="Ghosh W."/>
        </authorList>
    </citation>
    <scope>NUCLEOTIDE SEQUENCE [LARGE SCALE GENOMIC DNA]</scope>
    <source>
        <strain evidence="3 4">SBBB</strain>
    </source>
</reference>
<protein>
    <submittedName>
        <fullName evidence="3">Prepilin-type N-terminal cleavage/methylation domain-containing protein</fullName>
    </submittedName>
</protein>
<dbReference type="PROSITE" id="PS00409">
    <property type="entry name" value="PROKAR_NTER_METHYL"/>
    <property type="match status" value="1"/>
</dbReference>
<keyword evidence="2" id="KW-0472">Membrane</keyword>
<dbReference type="PRINTS" id="PR00813">
    <property type="entry name" value="BCTERIALGSPG"/>
</dbReference>
<evidence type="ECO:0000256" key="1">
    <source>
        <dbReference type="ARBA" id="ARBA00022481"/>
    </source>
</evidence>
<name>A0A4U0YMG8_9GAMM</name>
<dbReference type="AlphaFoldDB" id="A0A4U0YMG8"/>
<feature type="transmembrane region" description="Helical" evidence="2">
    <location>
        <begin position="12"/>
        <end position="33"/>
    </location>
</feature>
<dbReference type="InterPro" id="IPR000983">
    <property type="entry name" value="Bac_GSPG_pilin"/>
</dbReference>
<accession>A0A4U0YMG8</accession>
<dbReference type="GO" id="GO:0015628">
    <property type="term" value="P:protein secretion by the type II secretion system"/>
    <property type="evidence" value="ECO:0007669"/>
    <property type="project" value="InterPro"/>
</dbReference>
<dbReference type="GO" id="GO:0015627">
    <property type="term" value="C:type II protein secretion system complex"/>
    <property type="evidence" value="ECO:0007669"/>
    <property type="project" value="InterPro"/>
</dbReference>
<keyword evidence="2" id="KW-1133">Transmembrane helix</keyword>
<dbReference type="RefSeq" id="WP_136868889.1">
    <property type="nucleotide sequence ID" value="NZ_SWAV01000001.1"/>
</dbReference>
<dbReference type="InterPro" id="IPR012902">
    <property type="entry name" value="N_methyl_site"/>
</dbReference>
<dbReference type="Pfam" id="PF07963">
    <property type="entry name" value="N_methyl"/>
    <property type="match status" value="1"/>
</dbReference>
<evidence type="ECO:0000313" key="3">
    <source>
        <dbReference type="EMBL" id="TKA93532.1"/>
    </source>
</evidence>
<dbReference type="PANTHER" id="PTHR30093:SF47">
    <property type="entry name" value="TYPE IV PILUS NON-CORE MINOR PILIN PILE"/>
    <property type="match status" value="1"/>
</dbReference>
<keyword evidence="1" id="KW-0488">Methylation</keyword>
<dbReference type="InterPro" id="IPR031982">
    <property type="entry name" value="PilE-like"/>
</dbReference>